<feature type="domain" description="Calcineurin-like phosphoesterase" evidence="2">
    <location>
        <begin position="50"/>
        <end position="318"/>
    </location>
</feature>
<keyword evidence="4" id="KW-1185">Reference proteome</keyword>
<dbReference type="EMBL" id="NJEU01000362">
    <property type="protein sequence ID" value="PHH75623.1"/>
    <property type="molecule type" value="Genomic_DNA"/>
</dbReference>
<keyword evidence="1" id="KW-0732">Signal</keyword>
<dbReference type="Pfam" id="PF00149">
    <property type="entry name" value="Metallophos"/>
    <property type="match status" value="1"/>
</dbReference>
<protein>
    <recommendedName>
        <fullName evidence="2">Calcineurin-like phosphoesterase domain-containing protein</fullName>
    </recommendedName>
</protein>
<dbReference type="PANTHER" id="PTHR32440">
    <property type="entry name" value="PHOSPHATASE DCR2-RELATED-RELATED"/>
    <property type="match status" value="1"/>
</dbReference>
<dbReference type="OrthoDB" id="783096at2759"/>
<evidence type="ECO:0000259" key="2">
    <source>
        <dbReference type="Pfam" id="PF00149"/>
    </source>
</evidence>
<evidence type="ECO:0000313" key="4">
    <source>
        <dbReference type="Proteomes" id="UP000224854"/>
    </source>
</evidence>
<dbReference type="GO" id="GO:0005737">
    <property type="term" value="C:cytoplasm"/>
    <property type="evidence" value="ECO:0007669"/>
    <property type="project" value="TreeGrafter"/>
</dbReference>
<dbReference type="InterPro" id="IPR029052">
    <property type="entry name" value="Metallo-depent_PP-like"/>
</dbReference>
<dbReference type="InterPro" id="IPR004843">
    <property type="entry name" value="Calcineurin-like_PHP"/>
</dbReference>
<dbReference type="PANTHER" id="PTHR32440:SF11">
    <property type="entry name" value="METALLOPHOSPHOESTERASE DOMAIN-CONTAINING PROTEIN"/>
    <property type="match status" value="1"/>
</dbReference>
<evidence type="ECO:0000256" key="1">
    <source>
        <dbReference type="SAM" id="SignalP"/>
    </source>
</evidence>
<evidence type="ECO:0000313" key="3">
    <source>
        <dbReference type="EMBL" id="PHH75623.1"/>
    </source>
</evidence>
<dbReference type="CDD" id="cd07383">
    <property type="entry name" value="MPP_Dcr2"/>
    <property type="match status" value="1"/>
</dbReference>
<dbReference type="Gene3D" id="3.60.21.10">
    <property type="match status" value="1"/>
</dbReference>
<name>A0A2C5Z6Z1_9HYPO</name>
<sequence length="466" mass="52066">MLVEALLALGIFGVLSSCLPQRRGDYGDKNVTQHLTFKSDGSFQISVFEDLHFGENAWESWGHEQDINTVKVMESVLERESPDLVVFNGDLITGENAFADNSTAYIDQMVAPLVQRGLRWASTYGNHDYDYNISGEQILKRERRWPNSLTQNMVPGRKAGVSNYYLAVFPHECEDWEQCRQPPELILWFFDSRGGFYQGELDANGNRVGQPGWVDTRAVEWFQAANARLRASFGHSIPSLAFVHIPTNASLALQEQRGVDPHRQPGINADRPLAQQALGWCPDGTNAPGCYYGGQDVPFMQALTTTPGLVALFSGHDHGDTWCYRWDGLVPGMTVAGNGLNLCFGQHSGYGGYGDWIRGARQISVSRQTLKDSWEADTWIRLESGDVVGAVSLNASYGRDVYPETPDTHTHCPTCIYPAREAAFRAKQAEPQSRAKVLGEYRQPAMLSLFHKYFAAISHPRHRDMN</sequence>
<proteinExistence type="predicted"/>
<accession>A0A2C5Z6Z1</accession>
<organism evidence="3 4">
    <name type="scientific">Ophiocordyceps australis</name>
    <dbReference type="NCBI Taxonomy" id="1399860"/>
    <lineage>
        <taxon>Eukaryota</taxon>
        <taxon>Fungi</taxon>
        <taxon>Dikarya</taxon>
        <taxon>Ascomycota</taxon>
        <taxon>Pezizomycotina</taxon>
        <taxon>Sordariomycetes</taxon>
        <taxon>Hypocreomycetidae</taxon>
        <taxon>Hypocreales</taxon>
        <taxon>Ophiocordycipitaceae</taxon>
        <taxon>Ophiocordyceps</taxon>
    </lineage>
</organism>
<comment type="caution">
    <text evidence="3">The sequence shown here is derived from an EMBL/GenBank/DDBJ whole genome shotgun (WGS) entry which is preliminary data.</text>
</comment>
<dbReference type="Proteomes" id="UP000224854">
    <property type="component" value="Unassembled WGS sequence"/>
</dbReference>
<feature type="chain" id="PRO_5012496754" description="Calcineurin-like phosphoesterase domain-containing protein" evidence="1">
    <location>
        <begin position="17"/>
        <end position="466"/>
    </location>
</feature>
<dbReference type="SUPFAM" id="SSF56300">
    <property type="entry name" value="Metallo-dependent phosphatases"/>
    <property type="match status" value="1"/>
</dbReference>
<feature type="signal peptide" evidence="1">
    <location>
        <begin position="1"/>
        <end position="16"/>
    </location>
</feature>
<dbReference type="GO" id="GO:0016788">
    <property type="term" value="F:hydrolase activity, acting on ester bonds"/>
    <property type="evidence" value="ECO:0007669"/>
    <property type="project" value="TreeGrafter"/>
</dbReference>
<gene>
    <name evidence="3" type="ORF">CDD82_4372</name>
</gene>
<dbReference type="AlphaFoldDB" id="A0A2C5Z6Z1"/>
<reference evidence="3 4" key="1">
    <citation type="submission" date="2017-06" db="EMBL/GenBank/DDBJ databases">
        <title>Ant-infecting Ophiocordyceps genomes reveal a high diversity of potential behavioral manipulation genes and a possible major role for enterotoxins.</title>
        <authorList>
            <person name="De Bekker C."/>
            <person name="Evans H.C."/>
            <person name="Brachmann A."/>
            <person name="Hughes D.P."/>
        </authorList>
    </citation>
    <scope>NUCLEOTIDE SEQUENCE [LARGE SCALE GENOMIC DNA]</scope>
    <source>
        <strain evidence="3 4">1348a</strain>
    </source>
</reference>